<proteinExistence type="predicted"/>
<dbReference type="Pfam" id="PF16289">
    <property type="entry name" value="PIN_12"/>
    <property type="match status" value="1"/>
</dbReference>
<comment type="caution">
    <text evidence="2">The sequence shown here is derived from an EMBL/GenBank/DDBJ whole genome shotgun (WGS) entry which is preliminary data.</text>
</comment>
<evidence type="ECO:0000259" key="1">
    <source>
        <dbReference type="Pfam" id="PF16289"/>
    </source>
</evidence>
<name>A0A1G1VQD5_9BACT</name>
<dbReference type="InterPro" id="IPR032557">
    <property type="entry name" value="DUF4935"/>
</dbReference>
<protein>
    <recommendedName>
        <fullName evidence="1">DUF4935 domain-containing protein</fullName>
    </recommendedName>
</protein>
<gene>
    <name evidence="2" type="ORF">A2784_00580</name>
</gene>
<sequence length="340" mass="40591">MKYKVVFDTNSIRNAESFSDFLGGRPDLERFLKVSEIIIPDLVIEEIKYQKKKHLISKKYSFLTNPFHFLLNLEKEKVEKFDMDNWILELTNNEEIPYKIISLTKNKEDIFEKIKQLCLANEPPFDENSDRGFKDAYIYFTILEYLDKNKNNSIFVVTKDDRLRLALLRHSRIRIVTDYDEFEKFNVEYFRSDYFVSRLKEEVDKEITVDKIEGIWLNLEENWVLRIVYPEKNYFIEVDFSAREIIGATDFNFSEGVDNLKSTGSFSTTHSSIEVIRDYTNYFSDEEIQNLIKAASENDQIYRIADDEDVKNFFSTIYKAKQQIIPENIKEKFEQYFKII</sequence>
<reference evidence="2 3" key="1">
    <citation type="journal article" date="2016" name="Nat. Commun.">
        <title>Thousands of microbial genomes shed light on interconnected biogeochemical processes in an aquifer system.</title>
        <authorList>
            <person name="Anantharaman K."/>
            <person name="Brown C.T."/>
            <person name="Hug L.A."/>
            <person name="Sharon I."/>
            <person name="Castelle C.J."/>
            <person name="Probst A.J."/>
            <person name="Thomas B.C."/>
            <person name="Singh A."/>
            <person name="Wilkins M.J."/>
            <person name="Karaoz U."/>
            <person name="Brodie E.L."/>
            <person name="Williams K.H."/>
            <person name="Hubbard S.S."/>
            <person name="Banfield J.F."/>
        </authorList>
    </citation>
    <scope>NUCLEOTIDE SEQUENCE [LARGE SCALE GENOMIC DNA]</scope>
</reference>
<dbReference type="Proteomes" id="UP000177324">
    <property type="component" value="Unassembled WGS sequence"/>
</dbReference>
<dbReference type="STRING" id="1797589.A2784_00580"/>
<feature type="domain" description="DUF4935" evidence="1">
    <location>
        <begin position="5"/>
        <end position="160"/>
    </location>
</feature>
<accession>A0A1G1VQD5</accession>
<evidence type="ECO:0000313" key="3">
    <source>
        <dbReference type="Proteomes" id="UP000177324"/>
    </source>
</evidence>
<organism evidence="2 3">
    <name type="scientific">Candidatus Chisholmbacteria bacterium RIFCSPHIGHO2_01_FULL_48_12</name>
    <dbReference type="NCBI Taxonomy" id="1797589"/>
    <lineage>
        <taxon>Bacteria</taxon>
        <taxon>Candidatus Chisholmiibacteriota</taxon>
    </lineage>
</organism>
<dbReference type="EMBL" id="MHCH01000018">
    <property type="protein sequence ID" value="OGY17590.1"/>
    <property type="molecule type" value="Genomic_DNA"/>
</dbReference>
<dbReference type="AlphaFoldDB" id="A0A1G1VQD5"/>
<evidence type="ECO:0000313" key="2">
    <source>
        <dbReference type="EMBL" id="OGY17590.1"/>
    </source>
</evidence>